<dbReference type="GO" id="GO:0020037">
    <property type="term" value="F:heme binding"/>
    <property type="evidence" value="ECO:0007669"/>
    <property type="project" value="InterPro"/>
</dbReference>
<dbReference type="PRINTS" id="PR00463">
    <property type="entry name" value="EP450I"/>
</dbReference>
<dbReference type="Pfam" id="PF00067">
    <property type="entry name" value="p450"/>
    <property type="match status" value="1"/>
</dbReference>
<evidence type="ECO:0000313" key="14">
    <source>
        <dbReference type="EMBL" id="OAX35975.1"/>
    </source>
</evidence>
<comment type="cofactor">
    <cofactor evidence="1 13">
        <name>heme</name>
        <dbReference type="ChEBI" id="CHEBI:30413"/>
    </cofactor>
</comment>
<keyword evidence="5 13" id="KW-0349">Heme</keyword>
<keyword evidence="9" id="KW-0560">Oxidoreductase</keyword>
<comment type="pathway">
    <text evidence="3">Secondary metabolite biosynthesis; terpenoid biosynthesis.</text>
</comment>
<dbReference type="SUPFAM" id="SSF48264">
    <property type="entry name" value="Cytochrome P450"/>
    <property type="match status" value="1"/>
</dbReference>
<dbReference type="InterPro" id="IPR002401">
    <property type="entry name" value="Cyt_P450_E_grp-I"/>
</dbReference>
<keyword evidence="7 13" id="KW-0479">Metal-binding</keyword>
<dbReference type="CDD" id="cd11069">
    <property type="entry name" value="CYP_FUM15-like"/>
    <property type="match status" value="1"/>
</dbReference>
<dbReference type="GO" id="GO:0016020">
    <property type="term" value="C:membrane"/>
    <property type="evidence" value="ECO:0007669"/>
    <property type="project" value="UniProtKB-SubCell"/>
</dbReference>
<dbReference type="PANTHER" id="PTHR24305:SF166">
    <property type="entry name" value="CYTOCHROME P450 12A4, MITOCHONDRIAL-RELATED"/>
    <property type="match status" value="1"/>
</dbReference>
<evidence type="ECO:0000256" key="11">
    <source>
        <dbReference type="ARBA" id="ARBA00023033"/>
    </source>
</evidence>
<keyword evidence="10 13" id="KW-0408">Iron</keyword>
<evidence type="ECO:0000256" key="10">
    <source>
        <dbReference type="ARBA" id="ARBA00023004"/>
    </source>
</evidence>
<evidence type="ECO:0000256" key="3">
    <source>
        <dbReference type="ARBA" id="ARBA00004721"/>
    </source>
</evidence>
<dbReference type="AlphaFoldDB" id="A0A1B7MTR0"/>
<dbReference type="EMBL" id="KV448452">
    <property type="protein sequence ID" value="OAX35975.1"/>
    <property type="molecule type" value="Genomic_DNA"/>
</dbReference>
<keyword evidence="6" id="KW-0812">Transmembrane</keyword>
<dbReference type="Gene3D" id="1.10.630.10">
    <property type="entry name" value="Cytochrome P450"/>
    <property type="match status" value="1"/>
</dbReference>
<name>A0A1B7MTR0_9AGAM</name>
<feature type="binding site" description="axial binding residue" evidence="13">
    <location>
        <position position="477"/>
    </location>
    <ligand>
        <name>heme</name>
        <dbReference type="ChEBI" id="CHEBI:30413"/>
    </ligand>
    <ligandPart>
        <name>Fe</name>
        <dbReference type="ChEBI" id="CHEBI:18248"/>
    </ligandPart>
</feature>
<dbReference type="InterPro" id="IPR050121">
    <property type="entry name" value="Cytochrome_P450_monoxygenase"/>
</dbReference>
<evidence type="ECO:0000256" key="1">
    <source>
        <dbReference type="ARBA" id="ARBA00001971"/>
    </source>
</evidence>
<dbReference type="InterPro" id="IPR036396">
    <property type="entry name" value="Cyt_P450_sf"/>
</dbReference>
<dbReference type="InParanoid" id="A0A1B7MTR0"/>
<sequence>MDPVFVAVGFLALVIVYETYRRYTGISLADVPGPESPSFIMGNTKELYQGLAAETDFKWQAQYGNVIRFKGPFSEDQLMISDPAALRYIFVKSTYRFPKQYERRIVSKMISGKSLFWADGDDHKRHRKVLSPGFGASEAKALLPLFNDCAESMSNKWMDVITNSKEQSVMINVPAWLSRATLDAIGEAAFDVRFGSIDNKESALARAYSNMLNDIFGSPSSKQILFREVAKYIPIRILEYFGETSNNPRVQRVREVASLATSLAKQMVTDKAEMLLQGKGSRDVFSLLANMDTDAKAKLTEEELYAQMRVILFAGHETTSNTLSWALLELARHPEMQSRLRAEIRETEAAIHARGDAEFTIADFDAMPYATAFIKEVLRFYPVVYHAYRCAGNDDVLPLSQPITTRSGKVMHELPVPKGTRIVTSIAAYNRIKDLWGEDAHVFNPERWLNGAAKEKKATSVGVYSNLMTFLGGARACIGWRFAVVEIQAFLTDIVGKFEFAPTDKSGRVRLEASGVTTPTVEGEFEKGVQLPLRVSVALRTEKAY</sequence>
<keyword evidence="12" id="KW-0472">Membrane</keyword>
<comment type="similarity">
    <text evidence="4">Belongs to the cytochrome P450 family.</text>
</comment>
<dbReference type="OrthoDB" id="1470350at2759"/>
<accession>A0A1B7MTR0</accession>
<evidence type="ECO:0000256" key="9">
    <source>
        <dbReference type="ARBA" id="ARBA00023002"/>
    </source>
</evidence>
<gene>
    <name evidence="14" type="ORF">K503DRAFT_802402</name>
</gene>
<dbReference type="GO" id="GO:0016705">
    <property type="term" value="F:oxidoreductase activity, acting on paired donors, with incorporation or reduction of molecular oxygen"/>
    <property type="evidence" value="ECO:0007669"/>
    <property type="project" value="InterPro"/>
</dbReference>
<evidence type="ECO:0000256" key="13">
    <source>
        <dbReference type="PIRSR" id="PIRSR602401-1"/>
    </source>
</evidence>
<keyword evidence="11" id="KW-0503">Monooxygenase</keyword>
<dbReference type="GO" id="GO:0005506">
    <property type="term" value="F:iron ion binding"/>
    <property type="evidence" value="ECO:0007669"/>
    <property type="project" value="InterPro"/>
</dbReference>
<evidence type="ECO:0000256" key="6">
    <source>
        <dbReference type="ARBA" id="ARBA00022692"/>
    </source>
</evidence>
<organism evidence="14 15">
    <name type="scientific">Rhizopogon vinicolor AM-OR11-026</name>
    <dbReference type="NCBI Taxonomy" id="1314800"/>
    <lineage>
        <taxon>Eukaryota</taxon>
        <taxon>Fungi</taxon>
        <taxon>Dikarya</taxon>
        <taxon>Basidiomycota</taxon>
        <taxon>Agaricomycotina</taxon>
        <taxon>Agaricomycetes</taxon>
        <taxon>Agaricomycetidae</taxon>
        <taxon>Boletales</taxon>
        <taxon>Suillineae</taxon>
        <taxon>Rhizopogonaceae</taxon>
        <taxon>Rhizopogon</taxon>
    </lineage>
</organism>
<evidence type="ECO:0000313" key="15">
    <source>
        <dbReference type="Proteomes" id="UP000092154"/>
    </source>
</evidence>
<evidence type="ECO:0000256" key="7">
    <source>
        <dbReference type="ARBA" id="ARBA00022723"/>
    </source>
</evidence>
<evidence type="ECO:0000256" key="2">
    <source>
        <dbReference type="ARBA" id="ARBA00004370"/>
    </source>
</evidence>
<evidence type="ECO:0000256" key="12">
    <source>
        <dbReference type="ARBA" id="ARBA00023136"/>
    </source>
</evidence>
<dbReference type="GO" id="GO:0004497">
    <property type="term" value="F:monooxygenase activity"/>
    <property type="evidence" value="ECO:0007669"/>
    <property type="project" value="UniProtKB-KW"/>
</dbReference>
<keyword evidence="15" id="KW-1185">Reference proteome</keyword>
<proteinExistence type="inferred from homology"/>
<protein>
    <submittedName>
        <fullName evidence="14">Cytochrome P450</fullName>
    </submittedName>
</protein>
<dbReference type="PRINTS" id="PR00385">
    <property type="entry name" value="P450"/>
</dbReference>
<keyword evidence="8" id="KW-1133">Transmembrane helix</keyword>
<reference evidence="14 15" key="1">
    <citation type="submission" date="2016-06" db="EMBL/GenBank/DDBJ databases">
        <title>Comparative genomics of the ectomycorrhizal sister species Rhizopogon vinicolor and Rhizopogon vesiculosus (Basidiomycota: Boletales) reveals a divergence of the mating type B locus.</title>
        <authorList>
            <consortium name="DOE Joint Genome Institute"/>
            <person name="Mujic A.B."/>
            <person name="Kuo A."/>
            <person name="Tritt A."/>
            <person name="Lipzen A."/>
            <person name="Chen C."/>
            <person name="Johnson J."/>
            <person name="Sharma A."/>
            <person name="Barry K."/>
            <person name="Grigoriev I.V."/>
            <person name="Spatafora J.W."/>
        </authorList>
    </citation>
    <scope>NUCLEOTIDE SEQUENCE [LARGE SCALE GENOMIC DNA]</scope>
    <source>
        <strain evidence="14 15">AM-OR11-026</strain>
    </source>
</reference>
<dbReference type="PANTHER" id="PTHR24305">
    <property type="entry name" value="CYTOCHROME P450"/>
    <property type="match status" value="1"/>
</dbReference>
<dbReference type="InterPro" id="IPR001128">
    <property type="entry name" value="Cyt_P450"/>
</dbReference>
<evidence type="ECO:0000256" key="5">
    <source>
        <dbReference type="ARBA" id="ARBA00022617"/>
    </source>
</evidence>
<dbReference type="Proteomes" id="UP000092154">
    <property type="component" value="Unassembled WGS sequence"/>
</dbReference>
<comment type="subcellular location">
    <subcellularLocation>
        <location evidence="2">Membrane</location>
    </subcellularLocation>
</comment>
<evidence type="ECO:0000256" key="4">
    <source>
        <dbReference type="ARBA" id="ARBA00010617"/>
    </source>
</evidence>
<dbReference type="STRING" id="1314800.A0A1B7MTR0"/>
<evidence type="ECO:0000256" key="8">
    <source>
        <dbReference type="ARBA" id="ARBA00022989"/>
    </source>
</evidence>